<accession>A0A699ZPT8</accession>
<organism evidence="1 2">
    <name type="scientific">Haematococcus lacustris</name>
    <name type="common">Green alga</name>
    <name type="synonym">Haematococcus pluvialis</name>
    <dbReference type="NCBI Taxonomy" id="44745"/>
    <lineage>
        <taxon>Eukaryota</taxon>
        <taxon>Viridiplantae</taxon>
        <taxon>Chlorophyta</taxon>
        <taxon>core chlorophytes</taxon>
        <taxon>Chlorophyceae</taxon>
        <taxon>CS clade</taxon>
        <taxon>Chlamydomonadales</taxon>
        <taxon>Haematococcaceae</taxon>
        <taxon>Haematococcus</taxon>
    </lineage>
</organism>
<protein>
    <submittedName>
        <fullName evidence="1">Uncharacterized protein</fullName>
    </submittedName>
</protein>
<evidence type="ECO:0000313" key="2">
    <source>
        <dbReference type="Proteomes" id="UP000485058"/>
    </source>
</evidence>
<gene>
    <name evidence="1" type="ORF">HaLaN_21659</name>
</gene>
<evidence type="ECO:0000313" key="1">
    <source>
        <dbReference type="EMBL" id="GFH23955.1"/>
    </source>
</evidence>
<dbReference type="EMBL" id="BLLF01002405">
    <property type="protein sequence ID" value="GFH23955.1"/>
    <property type="molecule type" value="Genomic_DNA"/>
</dbReference>
<reference evidence="1 2" key="1">
    <citation type="submission" date="2020-02" db="EMBL/GenBank/DDBJ databases">
        <title>Draft genome sequence of Haematococcus lacustris strain NIES-144.</title>
        <authorList>
            <person name="Morimoto D."/>
            <person name="Nakagawa S."/>
            <person name="Yoshida T."/>
            <person name="Sawayama S."/>
        </authorList>
    </citation>
    <scope>NUCLEOTIDE SEQUENCE [LARGE SCALE GENOMIC DNA]</scope>
    <source>
        <strain evidence="1 2">NIES-144</strain>
    </source>
</reference>
<comment type="caution">
    <text evidence="1">The sequence shown here is derived from an EMBL/GenBank/DDBJ whole genome shotgun (WGS) entry which is preliminary data.</text>
</comment>
<feature type="non-terminal residue" evidence="1">
    <location>
        <position position="82"/>
    </location>
</feature>
<dbReference type="Proteomes" id="UP000485058">
    <property type="component" value="Unassembled WGS sequence"/>
</dbReference>
<feature type="non-terminal residue" evidence="1">
    <location>
        <position position="1"/>
    </location>
</feature>
<name>A0A699ZPT8_HAELA</name>
<dbReference type="AlphaFoldDB" id="A0A699ZPT8"/>
<proteinExistence type="predicted"/>
<keyword evidence="2" id="KW-1185">Reference proteome</keyword>
<sequence>MAPMGEYTLESYELDEQLASGLDQEVCPTVWESGRQTALCFNLKFITLNTASLQSLILLDIEHVLAANMMRVGERHVDDSMP</sequence>